<organism evidence="2 3">
    <name type="scientific">Kitasatospora kazusensis</name>
    <dbReference type="NCBI Taxonomy" id="407974"/>
    <lineage>
        <taxon>Bacteria</taxon>
        <taxon>Bacillati</taxon>
        <taxon>Actinomycetota</taxon>
        <taxon>Actinomycetes</taxon>
        <taxon>Kitasatosporales</taxon>
        <taxon>Streptomycetaceae</taxon>
        <taxon>Kitasatospora</taxon>
    </lineage>
</organism>
<dbReference type="SUPFAM" id="SSF52540">
    <property type="entry name" value="P-loop containing nucleoside triphosphate hydrolases"/>
    <property type="match status" value="1"/>
</dbReference>
<dbReference type="InterPro" id="IPR038727">
    <property type="entry name" value="NadR/Ttd14_AAA_dom"/>
</dbReference>
<proteinExistence type="predicted"/>
<evidence type="ECO:0000259" key="1">
    <source>
        <dbReference type="Pfam" id="PF13521"/>
    </source>
</evidence>
<feature type="domain" description="NadR/Ttd14 AAA" evidence="1">
    <location>
        <begin position="11"/>
        <end position="181"/>
    </location>
</feature>
<dbReference type="EMBL" id="BAAANT010000007">
    <property type="protein sequence ID" value="GAA2136771.1"/>
    <property type="molecule type" value="Genomic_DNA"/>
</dbReference>
<protein>
    <recommendedName>
        <fullName evidence="1">NadR/Ttd14 AAA domain-containing protein</fullName>
    </recommendedName>
</protein>
<evidence type="ECO:0000313" key="3">
    <source>
        <dbReference type="Proteomes" id="UP001422759"/>
    </source>
</evidence>
<sequence>MPIRTCAVLAVEGTQAGGKTTLVHALAAHYRERGIHVECTGEPARVSPFMEEIVLHGKGTFDLTAELDLFAAQFTTAMRAARNHRLLITDKTPANVLAYARLVLDQDDPAVRETLHAMQTLCRAWMPHAYDAVVYCRDHFDQQSGGDRFRDKVLDLQGPVDHTVHEACAHAGVKILDLPTGLDTASRVRWVTDRVSDLGLLIP</sequence>
<accession>A0ABP5KWE9</accession>
<dbReference type="InterPro" id="IPR027417">
    <property type="entry name" value="P-loop_NTPase"/>
</dbReference>
<dbReference type="Pfam" id="PF13521">
    <property type="entry name" value="AAA_28"/>
    <property type="match status" value="1"/>
</dbReference>
<reference evidence="3" key="1">
    <citation type="journal article" date="2019" name="Int. J. Syst. Evol. Microbiol.">
        <title>The Global Catalogue of Microorganisms (GCM) 10K type strain sequencing project: providing services to taxonomists for standard genome sequencing and annotation.</title>
        <authorList>
            <consortium name="The Broad Institute Genomics Platform"/>
            <consortium name="The Broad Institute Genome Sequencing Center for Infectious Disease"/>
            <person name="Wu L."/>
            <person name="Ma J."/>
        </authorList>
    </citation>
    <scope>NUCLEOTIDE SEQUENCE [LARGE SCALE GENOMIC DNA]</scope>
    <source>
        <strain evidence="3">JCM 14560</strain>
    </source>
</reference>
<dbReference type="Gene3D" id="3.40.50.300">
    <property type="entry name" value="P-loop containing nucleotide triphosphate hydrolases"/>
    <property type="match status" value="1"/>
</dbReference>
<evidence type="ECO:0000313" key="2">
    <source>
        <dbReference type="EMBL" id="GAA2136771.1"/>
    </source>
</evidence>
<comment type="caution">
    <text evidence="2">The sequence shown here is derived from an EMBL/GenBank/DDBJ whole genome shotgun (WGS) entry which is preliminary data.</text>
</comment>
<dbReference type="RefSeq" id="WP_344462370.1">
    <property type="nucleotide sequence ID" value="NZ_BAAANT010000007.1"/>
</dbReference>
<keyword evidence="3" id="KW-1185">Reference proteome</keyword>
<gene>
    <name evidence="2" type="ORF">GCM10009760_16510</name>
</gene>
<name>A0ABP5KWE9_9ACTN</name>
<dbReference type="Proteomes" id="UP001422759">
    <property type="component" value="Unassembled WGS sequence"/>
</dbReference>